<dbReference type="Proteomes" id="UP000826722">
    <property type="component" value="Chromosome"/>
</dbReference>
<evidence type="ECO:0000256" key="8">
    <source>
        <dbReference type="SAM" id="Phobius"/>
    </source>
</evidence>
<feature type="transmembrane region" description="Helical" evidence="8">
    <location>
        <begin position="39"/>
        <end position="55"/>
    </location>
</feature>
<keyword evidence="10" id="KW-1185">Reference proteome</keyword>
<dbReference type="Pfam" id="PF00953">
    <property type="entry name" value="Glycos_transf_4"/>
    <property type="match status" value="1"/>
</dbReference>
<protein>
    <submittedName>
        <fullName evidence="9">Uncharacterized protein</fullName>
    </submittedName>
</protein>
<sequence>MVNLYNFMDGSDGLAGGMAFIGFGTYALAAYVAHDNQTVLMSASLASAALSFLIFNFHPAKIFMGDCGSIPLGFLAASIGFYGWQHGLWAVWFPILVFSPFIVDATVTLFKRACRRENVWQAHRSHYYQHLVQMGWGHRKTAIYEYILMISVAISALILNQCQWIELVTGLSIWIVIYGIIVLLIDDRWKQFQHAATVIR</sequence>
<evidence type="ECO:0000256" key="6">
    <source>
        <dbReference type="ARBA" id="ARBA00023136"/>
    </source>
</evidence>
<feature type="binding site" evidence="7">
    <location>
        <position position="6"/>
    </location>
    <ligand>
        <name>Mg(2+)</name>
        <dbReference type="ChEBI" id="CHEBI:18420"/>
    </ligand>
</feature>
<comment type="cofactor">
    <cofactor evidence="7">
        <name>Mg(2+)</name>
        <dbReference type="ChEBI" id="CHEBI:18420"/>
    </cofactor>
</comment>
<feature type="transmembrane region" description="Helical" evidence="8">
    <location>
        <begin position="143"/>
        <end position="161"/>
    </location>
</feature>
<dbReference type="InterPro" id="IPR000715">
    <property type="entry name" value="Glycosyl_transferase_4"/>
</dbReference>
<keyword evidence="5 8" id="KW-1133">Transmembrane helix</keyword>
<evidence type="ECO:0000256" key="5">
    <source>
        <dbReference type="ARBA" id="ARBA00022989"/>
    </source>
</evidence>
<evidence type="ECO:0000256" key="4">
    <source>
        <dbReference type="ARBA" id="ARBA00022692"/>
    </source>
</evidence>
<keyword evidence="6 8" id="KW-0472">Membrane</keyword>
<evidence type="ECO:0000256" key="3">
    <source>
        <dbReference type="ARBA" id="ARBA00022679"/>
    </source>
</evidence>
<evidence type="ECO:0000313" key="9">
    <source>
        <dbReference type="EMBL" id="BCM25275.1"/>
    </source>
</evidence>
<keyword evidence="7" id="KW-0460">Magnesium</keyword>
<dbReference type="GO" id="GO:0005886">
    <property type="term" value="C:plasma membrane"/>
    <property type="evidence" value="ECO:0007669"/>
    <property type="project" value="UniProtKB-SubCell"/>
</dbReference>
<dbReference type="EMBL" id="AP024110">
    <property type="protein sequence ID" value="BCM25275.1"/>
    <property type="molecule type" value="Genomic_DNA"/>
</dbReference>
<feature type="transmembrane region" description="Helical" evidence="8">
    <location>
        <begin position="90"/>
        <end position="110"/>
    </location>
</feature>
<proteinExistence type="predicted"/>
<dbReference type="GO" id="GO:0046872">
    <property type="term" value="F:metal ion binding"/>
    <property type="evidence" value="ECO:0007669"/>
    <property type="project" value="UniProtKB-KW"/>
</dbReference>
<reference evidence="9" key="1">
    <citation type="journal article" date="2021" name="Arch. Microbiol.">
        <title>Methyloradius palustris gen. nov., sp. nov., a methanol-oxidizing bacterium isolated from snow.</title>
        <authorList>
            <person name="Miyadera T."/>
            <person name="Kojima H."/>
            <person name="Fukui M."/>
        </authorList>
    </citation>
    <scope>NUCLEOTIDE SEQUENCE</scope>
    <source>
        <strain evidence="9">Zm11</strain>
    </source>
</reference>
<dbReference type="PANTHER" id="PTHR22926:SF3">
    <property type="entry name" value="UNDECAPRENYL-PHOSPHATE ALPHA-N-ACETYLGLUCOSAMINYL 1-PHOSPHATE TRANSFERASE"/>
    <property type="match status" value="1"/>
</dbReference>
<gene>
    <name evidence="9" type="ORF">ZMTM_15340</name>
</gene>
<accession>A0A8D5G3V4</accession>
<dbReference type="PANTHER" id="PTHR22926">
    <property type="entry name" value="PHOSPHO-N-ACETYLMURAMOYL-PENTAPEPTIDE-TRANSFERASE"/>
    <property type="match status" value="1"/>
</dbReference>
<dbReference type="AlphaFoldDB" id="A0A8D5G3V4"/>
<evidence type="ECO:0000256" key="1">
    <source>
        <dbReference type="ARBA" id="ARBA00004651"/>
    </source>
</evidence>
<feature type="transmembrane region" description="Helical" evidence="8">
    <location>
        <begin position="12"/>
        <end position="33"/>
    </location>
</feature>
<feature type="transmembrane region" description="Helical" evidence="8">
    <location>
        <begin position="62"/>
        <end position="84"/>
    </location>
</feature>
<dbReference type="GO" id="GO:0016780">
    <property type="term" value="F:phosphotransferase activity, for other substituted phosphate groups"/>
    <property type="evidence" value="ECO:0007669"/>
    <property type="project" value="InterPro"/>
</dbReference>
<keyword evidence="3" id="KW-0808">Transferase</keyword>
<keyword evidence="2" id="KW-1003">Cell membrane</keyword>
<evidence type="ECO:0000256" key="2">
    <source>
        <dbReference type="ARBA" id="ARBA00022475"/>
    </source>
</evidence>
<feature type="binding site" evidence="7">
    <location>
        <position position="66"/>
    </location>
    <ligand>
        <name>Mg(2+)</name>
        <dbReference type="ChEBI" id="CHEBI:18420"/>
    </ligand>
</feature>
<organism evidence="9 10">
    <name type="scientific">Methyloradius palustris</name>
    <dbReference type="NCBI Taxonomy" id="2778876"/>
    <lineage>
        <taxon>Bacteria</taxon>
        <taxon>Pseudomonadati</taxon>
        <taxon>Pseudomonadota</taxon>
        <taxon>Betaproteobacteria</taxon>
        <taxon>Nitrosomonadales</taxon>
        <taxon>Methylophilaceae</taxon>
        <taxon>Methyloradius</taxon>
    </lineage>
</organism>
<dbReference type="KEGG" id="mpau:ZMTM_15340"/>
<keyword evidence="7" id="KW-0479">Metal-binding</keyword>
<dbReference type="GO" id="GO:0044038">
    <property type="term" value="P:cell wall macromolecule biosynthetic process"/>
    <property type="evidence" value="ECO:0007669"/>
    <property type="project" value="TreeGrafter"/>
</dbReference>
<evidence type="ECO:0000256" key="7">
    <source>
        <dbReference type="PIRSR" id="PIRSR600715-1"/>
    </source>
</evidence>
<name>A0A8D5G3V4_9PROT</name>
<feature type="transmembrane region" description="Helical" evidence="8">
    <location>
        <begin position="167"/>
        <end position="185"/>
    </location>
</feature>
<keyword evidence="4 8" id="KW-0812">Transmembrane</keyword>
<evidence type="ECO:0000313" key="10">
    <source>
        <dbReference type="Proteomes" id="UP000826722"/>
    </source>
</evidence>
<comment type="subcellular location">
    <subcellularLocation>
        <location evidence="1">Cell membrane</location>
        <topology evidence="1">Multi-pass membrane protein</topology>
    </subcellularLocation>
</comment>
<dbReference type="GO" id="GO:0009103">
    <property type="term" value="P:lipopolysaccharide biosynthetic process"/>
    <property type="evidence" value="ECO:0007669"/>
    <property type="project" value="TreeGrafter"/>
</dbReference>
<dbReference type="GO" id="GO:0071555">
    <property type="term" value="P:cell wall organization"/>
    <property type="evidence" value="ECO:0007669"/>
    <property type="project" value="TreeGrafter"/>
</dbReference>